<accession>A0ABY8Y6U9</accession>
<dbReference type="SUPFAM" id="SSF53474">
    <property type="entry name" value="alpha/beta-Hydrolases"/>
    <property type="match status" value="1"/>
</dbReference>
<dbReference type="Proteomes" id="UP001226651">
    <property type="component" value="Chromosome"/>
</dbReference>
<dbReference type="InterPro" id="IPR029058">
    <property type="entry name" value="AB_hydrolase_fold"/>
</dbReference>
<sequence>MNQDKTKTTRWLKPKEHLDGTQEWKSSTHASDIGGEIHVKPHLPGIIIFVHGVNSEGEWYEDAEKFLCEGLNKRLNLPKKFKLKANEYYINRFYPDKIDIENSRYNIEHNSHEIKNLHNSPIIRFYWGYRAKDNEIGKYNIPLKNKKGDSYLRLKKNIITKPDDDKNSEEDNFIKKSYQEYSALSVPKSDHYDPYFPLTSAKEKSLFISQKLSQRYGPFYWNGGPFQNGTNQLFSLWSEYGFSGSVAAFIDLQWFNPESDRLLTDSPPRNYYAHAVERLSKLIAMIREYNSHDTISVISHSQGTMIALAAAAINPPDALFVLNSPYALHNYTLNAVSYPLSEQISAEQREATLQAIINKVAENKDKLKNHPCGYKGLVVGLNEEGKSWSPKDKIRKVNDNNAPSQGCSLKLTENDFIQERDNHGRTYIYCNPHDRVMGADPLRSIGWNGIPNVFDCKTKQYSFSPFFTSQEECTLYVRILGRNMPCGGPPDSPTDANKSTIFCDDKSQYCDGTSFWENNTKPTHYMTWPKPDKNTKIYINGPEVPNPIQSNEMLEFDETYTNGITDFKAARNNKGLYGYGFGQVDPIENKPIDADYYYLIDFYDYDRIQVPLTDEEKKARRNDPNLHASEKNETHRFETLKESRDRFRTYIQRGTDHSSLPKDKNFLKRVVAYDLPIGYCEIGKSPEKMNELRKFADWQSGLDDYMESGKLIPFDMPDIIKNPLNKK</sequence>
<organism evidence="2 3">
    <name type="scientific">Proteus appendicitidis</name>
    <dbReference type="NCBI Taxonomy" id="3034648"/>
    <lineage>
        <taxon>Bacteria</taxon>
        <taxon>Pseudomonadati</taxon>
        <taxon>Pseudomonadota</taxon>
        <taxon>Gammaproteobacteria</taxon>
        <taxon>Enterobacterales</taxon>
        <taxon>Morganellaceae</taxon>
        <taxon>Proteus</taxon>
    </lineage>
</organism>
<protein>
    <recommendedName>
        <fullName evidence="1">T6SS Tle3 phospholipase effector alpha/beta domain-containing protein</fullName>
    </recommendedName>
</protein>
<dbReference type="EMBL" id="CP127389">
    <property type="protein sequence ID" value="WIV87620.1"/>
    <property type="molecule type" value="Genomic_DNA"/>
</dbReference>
<keyword evidence="3" id="KW-1185">Reference proteome</keyword>
<evidence type="ECO:0000259" key="1">
    <source>
        <dbReference type="Pfam" id="PF24322"/>
    </source>
</evidence>
<dbReference type="InterPro" id="IPR056221">
    <property type="entry name" value="Tle3_ab_dom"/>
</dbReference>
<proteinExistence type="predicted"/>
<dbReference type="RefSeq" id="WP_285804767.1">
    <property type="nucleotide sequence ID" value="NZ_CP127389.1"/>
</dbReference>
<name>A0ABY8Y6U9_9GAMM</name>
<gene>
    <name evidence="2" type="ORF">QQS39_14265</name>
</gene>
<evidence type="ECO:0000313" key="2">
    <source>
        <dbReference type="EMBL" id="WIV87620.1"/>
    </source>
</evidence>
<reference evidence="2 3" key="1">
    <citation type="submission" date="2023-06" db="EMBL/GenBank/DDBJ databases">
        <title>Proteus appendicitidis sp. nov., isolated from the appendiceal pus of an appendicitis patient in Yongzhou, China.</title>
        <authorList>
            <person name="Cai X."/>
        </authorList>
    </citation>
    <scope>NUCLEOTIDE SEQUENCE [LARGE SCALE GENOMIC DNA]</scope>
    <source>
        <strain evidence="2 3">HZ0627</strain>
    </source>
</reference>
<feature type="domain" description="T6SS Tle3 phospholipase effector alpha/beta" evidence="1">
    <location>
        <begin position="43"/>
        <end position="451"/>
    </location>
</feature>
<dbReference type="Gene3D" id="3.40.50.1820">
    <property type="entry name" value="alpha/beta hydrolase"/>
    <property type="match status" value="1"/>
</dbReference>
<dbReference type="Pfam" id="PF24322">
    <property type="entry name" value="Tle3"/>
    <property type="match status" value="1"/>
</dbReference>
<evidence type="ECO:0000313" key="3">
    <source>
        <dbReference type="Proteomes" id="UP001226651"/>
    </source>
</evidence>